<dbReference type="InterPro" id="IPR036020">
    <property type="entry name" value="WW_dom_sf"/>
</dbReference>
<dbReference type="SMART" id="SM00456">
    <property type="entry name" value="WW"/>
    <property type="match status" value="1"/>
</dbReference>
<feature type="region of interest" description="Disordered" evidence="1">
    <location>
        <begin position="1"/>
        <end position="117"/>
    </location>
</feature>
<feature type="region of interest" description="Disordered" evidence="1">
    <location>
        <begin position="135"/>
        <end position="161"/>
    </location>
</feature>
<feature type="compositionally biased region" description="Basic residues" evidence="1">
    <location>
        <begin position="255"/>
        <end position="268"/>
    </location>
</feature>
<feature type="compositionally biased region" description="Polar residues" evidence="1">
    <location>
        <begin position="32"/>
        <end position="44"/>
    </location>
</feature>
<feature type="compositionally biased region" description="Basic and acidic residues" evidence="1">
    <location>
        <begin position="17"/>
        <end position="31"/>
    </location>
</feature>
<dbReference type="AlphaFoldDB" id="A0AAD7QU41"/>
<feature type="compositionally biased region" description="Basic and acidic residues" evidence="1">
    <location>
        <begin position="235"/>
        <end position="244"/>
    </location>
</feature>
<feature type="region of interest" description="Disordered" evidence="1">
    <location>
        <begin position="235"/>
        <end position="274"/>
    </location>
</feature>
<feature type="domain" description="WW" evidence="2">
    <location>
        <begin position="107"/>
        <end position="141"/>
    </location>
</feature>
<feature type="compositionally biased region" description="Basic and acidic residues" evidence="1">
    <location>
        <begin position="76"/>
        <end position="85"/>
    </location>
</feature>
<dbReference type="EMBL" id="JARPMG010000006">
    <property type="protein sequence ID" value="KAJ8099752.1"/>
    <property type="molecule type" value="Genomic_DNA"/>
</dbReference>
<protein>
    <recommendedName>
        <fullName evidence="2">WW domain-containing protein</fullName>
    </recommendedName>
</protein>
<dbReference type="PROSITE" id="PS50020">
    <property type="entry name" value="WW_DOMAIN_2"/>
    <property type="match status" value="1"/>
</dbReference>
<dbReference type="Proteomes" id="UP001217417">
    <property type="component" value="Unassembled WGS sequence"/>
</dbReference>
<dbReference type="SUPFAM" id="SSF51045">
    <property type="entry name" value="WW domain"/>
    <property type="match status" value="1"/>
</dbReference>
<dbReference type="InterPro" id="IPR001202">
    <property type="entry name" value="WW_dom"/>
</dbReference>
<dbReference type="GeneID" id="80882939"/>
<dbReference type="PROSITE" id="PS01159">
    <property type="entry name" value="WW_DOMAIN_1"/>
    <property type="match status" value="1"/>
</dbReference>
<dbReference type="RefSeq" id="XP_056043202.1">
    <property type="nucleotide sequence ID" value="XM_056187773.1"/>
</dbReference>
<keyword evidence="4" id="KW-1185">Reference proteome</keyword>
<evidence type="ECO:0000259" key="2">
    <source>
        <dbReference type="PROSITE" id="PS50020"/>
    </source>
</evidence>
<accession>A0AAD7QU41</accession>
<reference evidence="3" key="1">
    <citation type="submission" date="2023-03" db="EMBL/GenBank/DDBJ databases">
        <title>Near-Complete genome sequence of Lipomyces tetrasporous NRRL Y-64009, an oleaginous yeast capable of growing on lignocellulosic hydrolysates.</title>
        <authorList>
            <consortium name="Lawrence Berkeley National Laboratory"/>
            <person name="Jagtap S.S."/>
            <person name="Liu J.-J."/>
            <person name="Walukiewicz H.E."/>
            <person name="Pangilinan J."/>
            <person name="Lipzen A."/>
            <person name="Ahrendt S."/>
            <person name="Koriabine M."/>
            <person name="Cobaugh K."/>
            <person name="Salamov A."/>
            <person name="Yoshinaga Y."/>
            <person name="Ng V."/>
            <person name="Daum C."/>
            <person name="Grigoriev I.V."/>
            <person name="Slininger P.J."/>
            <person name="Dien B.S."/>
            <person name="Jin Y.-S."/>
            <person name="Rao C.V."/>
        </authorList>
    </citation>
    <scope>NUCLEOTIDE SEQUENCE</scope>
    <source>
        <strain evidence="3">NRRL Y-64009</strain>
    </source>
</reference>
<evidence type="ECO:0000256" key="1">
    <source>
        <dbReference type="SAM" id="MobiDB-lite"/>
    </source>
</evidence>
<evidence type="ECO:0000313" key="4">
    <source>
        <dbReference type="Proteomes" id="UP001217417"/>
    </source>
</evidence>
<feature type="region of interest" description="Disordered" evidence="1">
    <location>
        <begin position="175"/>
        <end position="208"/>
    </location>
</feature>
<dbReference type="Gene3D" id="2.20.70.10">
    <property type="match status" value="1"/>
</dbReference>
<dbReference type="CDD" id="cd00201">
    <property type="entry name" value="WW"/>
    <property type="match status" value="1"/>
</dbReference>
<organism evidence="3 4">
    <name type="scientific">Lipomyces tetrasporus</name>
    <dbReference type="NCBI Taxonomy" id="54092"/>
    <lineage>
        <taxon>Eukaryota</taxon>
        <taxon>Fungi</taxon>
        <taxon>Dikarya</taxon>
        <taxon>Ascomycota</taxon>
        <taxon>Saccharomycotina</taxon>
        <taxon>Lipomycetes</taxon>
        <taxon>Lipomycetales</taxon>
        <taxon>Lipomycetaceae</taxon>
        <taxon>Lipomyces</taxon>
    </lineage>
</organism>
<feature type="compositionally biased region" description="Acidic residues" evidence="1">
    <location>
        <begin position="185"/>
        <end position="197"/>
    </location>
</feature>
<comment type="caution">
    <text evidence="3">The sequence shown here is derived from an EMBL/GenBank/DDBJ whole genome shotgun (WGS) entry which is preliminary data.</text>
</comment>
<proteinExistence type="predicted"/>
<gene>
    <name evidence="3" type="ORF">POJ06DRAFT_254401</name>
</gene>
<name>A0AAD7QU41_9ASCO</name>
<dbReference type="Pfam" id="PF00397">
    <property type="entry name" value="WW"/>
    <property type="match status" value="1"/>
</dbReference>
<evidence type="ECO:0000313" key="3">
    <source>
        <dbReference type="EMBL" id="KAJ8099752.1"/>
    </source>
</evidence>
<feature type="compositionally biased region" description="Pro residues" evidence="1">
    <location>
        <begin position="93"/>
        <end position="103"/>
    </location>
</feature>
<sequence length="274" mass="31119">MSDNDISGSPGVAEEEHDTHNYEGDGDKPNYEKTSGTSEDNSVAESDEDTTKLDKWKSRASTEGYDDEAETSSSDLTRKRPHQIEDGDDDEAPPLPPGPPPPTAEKAPEEEPWESIWDPNTEAFYYYNHITEETTWEKPTSLRLESSNKSNIDKNKPSAENGYAARGFFNRFTGKWQPYRAPSDGDGDVYGDDDNDDSITPGEIVPFQEFSGENKAKRQLNAYFDVDLAANMHDGRSLRTERQQQKLSKKQLQQFKKKKQEKKERNKRAWLLAD</sequence>